<feature type="binding site" evidence="10">
    <location>
        <position position="35"/>
    </location>
    <ligand>
        <name>Mn(2+)</name>
        <dbReference type="ChEBI" id="CHEBI:29035"/>
    </ligand>
</feature>
<gene>
    <name evidence="10" type="primary">idi</name>
    <name evidence="14" type="ORF">DFO65_108127</name>
</gene>
<feature type="domain" description="Nudix hydrolase" evidence="13">
    <location>
        <begin position="33"/>
        <end position="167"/>
    </location>
</feature>
<evidence type="ECO:0000256" key="3">
    <source>
        <dbReference type="ARBA" id="ARBA00012057"/>
    </source>
</evidence>
<evidence type="ECO:0000256" key="11">
    <source>
        <dbReference type="PIRSR" id="PIRSR018427-1"/>
    </source>
</evidence>
<dbReference type="PIRSF" id="PIRSF018427">
    <property type="entry name" value="Isopntndiph_ism"/>
    <property type="match status" value="1"/>
</dbReference>
<feature type="region of interest" description="Disordered" evidence="12">
    <location>
        <begin position="186"/>
        <end position="209"/>
    </location>
</feature>
<feature type="active site" evidence="10 11">
    <location>
        <position position="70"/>
    </location>
</feature>
<comment type="cofactor">
    <cofactor evidence="10">
        <name>Mg(2+)</name>
        <dbReference type="ChEBI" id="CHEBI:18420"/>
    </cofactor>
    <text evidence="10">Binds 1 Mg(2+) ion per subunit. The magnesium ion binds only when substrate is bound.</text>
</comment>
<keyword evidence="9 10" id="KW-0413">Isomerase</keyword>
<dbReference type="InterPro" id="IPR015797">
    <property type="entry name" value="NUDIX_hydrolase-like_dom_sf"/>
</dbReference>
<comment type="subcellular location">
    <subcellularLocation>
        <location evidence="10">Cytoplasm</location>
    </subcellularLocation>
</comment>
<dbReference type="SUPFAM" id="SSF55811">
    <property type="entry name" value="Nudix"/>
    <property type="match status" value="1"/>
</dbReference>
<dbReference type="EMBL" id="QNSB01000008">
    <property type="protein sequence ID" value="RBP70674.1"/>
    <property type="molecule type" value="Genomic_DNA"/>
</dbReference>
<dbReference type="InterPro" id="IPR000086">
    <property type="entry name" value="NUDIX_hydrolase_dom"/>
</dbReference>
<dbReference type="CDD" id="cd02885">
    <property type="entry name" value="NUDIX_IPP_Isomerase"/>
    <property type="match status" value="1"/>
</dbReference>
<evidence type="ECO:0000256" key="12">
    <source>
        <dbReference type="SAM" id="MobiDB-lite"/>
    </source>
</evidence>
<dbReference type="Pfam" id="PF00293">
    <property type="entry name" value="NUDIX"/>
    <property type="match status" value="1"/>
</dbReference>
<dbReference type="PANTHER" id="PTHR10885">
    <property type="entry name" value="ISOPENTENYL-DIPHOSPHATE DELTA-ISOMERASE"/>
    <property type="match status" value="1"/>
</dbReference>
<feature type="binding site" evidence="10">
    <location>
        <position position="119"/>
    </location>
    <ligand>
        <name>Mn(2+)</name>
        <dbReference type="ChEBI" id="CHEBI:29035"/>
    </ligand>
</feature>
<dbReference type="GO" id="GO:0050992">
    <property type="term" value="P:dimethylallyl diphosphate biosynthetic process"/>
    <property type="evidence" value="ECO:0007669"/>
    <property type="project" value="UniProtKB-UniRule"/>
</dbReference>
<reference evidence="14 15" key="1">
    <citation type="submission" date="2018-06" db="EMBL/GenBank/DDBJ databases">
        <title>Freshwater and sediment microbial communities from various areas in North America, analyzing microbe dynamics in response to fracking.</title>
        <authorList>
            <person name="Lamendella R."/>
        </authorList>
    </citation>
    <scope>NUCLEOTIDE SEQUENCE [LARGE SCALE GENOMIC DNA]</scope>
    <source>
        <strain evidence="14 15">3b_TX</strain>
    </source>
</reference>
<comment type="similarity">
    <text evidence="2 10">Belongs to the IPP isomerase type 1 family.</text>
</comment>
<comment type="pathway">
    <text evidence="1 10">Isoprenoid biosynthesis; dimethylallyl diphosphate biosynthesis; dimethylallyl diphosphate from isopentenyl diphosphate: step 1/1.</text>
</comment>
<dbReference type="InterPro" id="IPR056375">
    <property type="entry name" value="Idi_bact"/>
</dbReference>
<evidence type="ECO:0000256" key="7">
    <source>
        <dbReference type="ARBA" id="ARBA00023211"/>
    </source>
</evidence>
<feature type="active site" evidence="10 11">
    <location>
        <position position="119"/>
    </location>
</feature>
<keyword evidence="8 10" id="KW-0414">Isoprene biosynthesis</keyword>
<comment type="caution">
    <text evidence="14">The sequence shown here is derived from an EMBL/GenBank/DDBJ whole genome shotgun (WGS) entry which is preliminary data.</text>
</comment>
<evidence type="ECO:0000256" key="2">
    <source>
        <dbReference type="ARBA" id="ARBA00007579"/>
    </source>
</evidence>
<evidence type="ECO:0000313" key="14">
    <source>
        <dbReference type="EMBL" id="RBP70674.1"/>
    </source>
</evidence>
<evidence type="ECO:0000256" key="6">
    <source>
        <dbReference type="ARBA" id="ARBA00022842"/>
    </source>
</evidence>
<name>A0A366IJM5_9MICO</name>
<dbReference type="PROSITE" id="PS51462">
    <property type="entry name" value="NUDIX"/>
    <property type="match status" value="1"/>
</dbReference>
<keyword evidence="7 10" id="KW-0464">Manganese</keyword>
<keyword evidence="5 10" id="KW-0479">Metal-binding</keyword>
<comment type="catalytic activity">
    <reaction evidence="10">
        <text>isopentenyl diphosphate = dimethylallyl diphosphate</text>
        <dbReference type="Rhea" id="RHEA:23284"/>
        <dbReference type="ChEBI" id="CHEBI:57623"/>
        <dbReference type="ChEBI" id="CHEBI:128769"/>
        <dbReference type="EC" id="5.3.3.2"/>
    </reaction>
</comment>
<dbReference type="GO" id="GO:0008299">
    <property type="term" value="P:isoprenoid biosynthetic process"/>
    <property type="evidence" value="ECO:0007669"/>
    <property type="project" value="UniProtKB-UniRule"/>
</dbReference>
<dbReference type="HAMAP" id="MF_00202">
    <property type="entry name" value="Idi"/>
    <property type="match status" value="1"/>
</dbReference>
<dbReference type="PANTHER" id="PTHR10885:SF0">
    <property type="entry name" value="ISOPENTENYL-DIPHOSPHATE DELTA-ISOMERASE"/>
    <property type="match status" value="1"/>
</dbReference>
<dbReference type="GO" id="GO:0004452">
    <property type="term" value="F:isopentenyl-diphosphate delta-isomerase activity"/>
    <property type="evidence" value="ECO:0007669"/>
    <property type="project" value="UniProtKB-UniRule"/>
</dbReference>
<dbReference type="UniPathway" id="UPA00059">
    <property type="reaction ID" value="UER00104"/>
</dbReference>
<feature type="binding site" evidence="10">
    <location>
        <position position="90"/>
    </location>
    <ligand>
        <name>Mg(2+)</name>
        <dbReference type="ChEBI" id="CHEBI:18420"/>
    </ligand>
</feature>
<organism evidence="14 15">
    <name type="scientific">Brevibacterium celere</name>
    <dbReference type="NCBI Taxonomy" id="225845"/>
    <lineage>
        <taxon>Bacteria</taxon>
        <taxon>Bacillati</taxon>
        <taxon>Actinomycetota</taxon>
        <taxon>Actinomycetes</taxon>
        <taxon>Micrococcales</taxon>
        <taxon>Brevibacteriaceae</taxon>
        <taxon>Brevibacterium</taxon>
    </lineage>
</organism>
<comment type="function">
    <text evidence="10">Catalyzes the 1,3-allylic rearrangement of the homoallylic substrate isopentenyl (IPP) to its highly electrophilic allylic isomer, dimethylallyl diphosphate (DMAPP).</text>
</comment>
<evidence type="ECO:0000259" key="13">
    <source>
        <dbReference type="PROSITE" id="PS51462"/>
    </source>
</evidence>
<evidence type="ECO:0000256" key="10">
    <source>
        <dbReference type="HAMAP-Rule" id="MF_00202"/>
    </source>
</evidence>
<dbReference type="EC" id="5.3.3.2" evidence="3 10"/>
<evidence type="ECO:0000256" key="5">
    <source>
        <dbReference type="ARBA" id="ARBA00022723"/>
    </source>
</evidence>
<feature type="binding site" evidence="10">
    <location>
        <position position="117"/>
    </location>
    <ligand>
        <name>Mn(2+)</name>
        <dbReference type="ChEBI" id="CHEBI:29035"/>
    </ligand>
</feature>
<evidence type="ECO:0000256" key="8">
    <source>
        <dbReference type="ARBA" id="ARBA00023229"/>
    </source>
</evidence>
<feature type="binding site" evidence="10">
    <location>
        <position position="28"/>
    </location>
    <ligand>
        <name>Mn(2+)</name>
        <dbReference type="ChEBI" id="CHEBI:29035"/>
    </ligand>
</feature>
<accession>A0A366IJM5</accession>
<evidence type="ECO:0000256" key="1">
    <source>
        <dbReference type="ARBA" id="ARBA00004826"/>
    </source>
</evidence>
<dbReference type="Gene3D" id="3.90.79.10">
    <property type="entry name" value="Nucleoside Triphosphate Pyrophosphohydrolase"/>
    <property type="match status" value="1"/>
</dbReference>
<evidence type="ECO:0000313" key="15">
    <source>
        <dbReference type="Proteomes" id="UP000253509"/>
    </source>
</evidence>
<evidence type="ECO:0000256" key="4">
    <source>
        <dbReference type="ARBA" id="ARBA00022490"/>
    </source>
</evidence>
<evidence type="ECO:0000256" key="9">
    <source>
        <dbReference type="ARBA" id="ARBA00023235"/>
    </source>
</evidence>
<dbReference type="GO" id="GO:0046872">
    <property type="term" value="F:metal ion binding"/>
    <property type="evidence" value="ECO:0007669"/>
    <property type="project" value="UniProtKB-KW"/>
</dbReference>
<keyword evidence="4 10" id="KW-0963">Cytoplasm</keyword>
<keyword evidence="15" id="KW-1185">Reference proteome</keyword>
<comment type="cofactor">
    <cofactor evidence="10">
        <name>Mn(2+)</name>
        <dbReference type="ChEBI" id="CHEBI:29035"/>
    </cofactor>
    <text evidence="10">Binds 1 Mn(2+) ion per subunit.</text>
</comment>
<feature type="binding site" evidence="10">
    <location>
        <position position="72"/>
    </location>
    <ligand>
        <name>Mn(2+)</name>
        <dbReference type="ChEBI" id="CHEBI:29035"/>
    </ligand>
</feature>
<sequence>MRMTAEDHVILVDDDGETVGTAPRATVHTTRTPLHLAFSCYVLDDTGNLLVTRRSLAKTAWPGVWTNSFCGHPRIGETFEEAIDRYAEHELGVAVSEIRCVLPEFRYRAVDASGVVENEICPVYSANLRGTVRPRAAEVIDWRWVPFGEIAEVVRLAPWTVSPWMAAQVPDLAAVLARIRTSLGTDECSEESTDGPASTGERTAIGALS</sequence>
<dbReference type="NCBIfam" id="TIGR02150">
    <property type="entry name" value="IPP_isom_1"/>
    <property type="match status" value="1"/>
</dbReference>
<proteinExistence type="inferred from homology"/>
<protein>
    <recommendedName>
        <fullName evidence="3 10">Isopentenyl-diphosphate Delta-isomerase</fullName>
        <shortName evidence="10">IPP isomerase</shortName>
        <ecNumber evidence="3 10">5.3.3.2</ecNumber>
    </recommendedName>
    <alternativeName>
        <fullName evidence="10">IPP:DMAPP isomerase</fullName>
    </alternativeName>
    <alternativeName>
        <fullName evidence="10">Isopentenyl pyrophosphate isomerase</fullName>
    </alternativeName>
</protein>
<dbReference type="GO" id="GO:0005737">
    <property type="term" value="C:cytoplasm"/>
    <property type="evidence" value="ECO:0007669"/>
    <property type="project" value="UniProtKB-SubCell"/>
</dbReference>
<dbReference type="NCBIfam" id="NF002995">
    <property type="entry name" value="PRK03759.1"/>
    <property type="match status" value="1"/>
</dbReference>
<dbReference type="InterPro" id="IPR011876">
    <property type="entry name" value="IsopentenylPP_isomerase_typ1"/>
</dbReference>
<dbReference type="Proteomes" id="UP000253509">
    <property type="component" value="Unassembled WGS sequence"/>
</dbReference>
<keyword evidence="6 10" id="KW-0460">Magnesium</keyword>
<dbReference type="AlphaFoldDB" id="A0A366IJM5"/>